<dbReference type="Proteomes" id="UP000309450">
    <property type="component" value="Unassembled WGS sequence"/>
</dbReference>
<gene>
    <name evidence="3" type="ORF">E7811_08290</name>
</gene>
<feature type="domain" description="PAS" evidence="2">
    <location>
        <begin position="164"/>
        <end position="232"/>
    </location>
</feature>
<dbReference type="RefSeq" id="WP_136394046.1">
    <property type="nucleotide sequence ID" value="NZ_SSND01000001.1"/>
</dbReference>
<dbReference type="AlphaFoldDB" id="A0A4S3MUQ8"/>
<keyword evidence="1" id="KW-1133">Transmembrane helix</keyword>
<evidence type="ECO:0000313" key="3">
    <source>
        <dbReference type="EMBL" id="THD85675.1"/>
    </source>
</evidence>
<dbReference type="InterPro" id="IPR035965">
    <property type="entry name" value="PAS-like_dom_sf"/>
</dbReference>
<keyword evidence="1" id="KW-0812">Transmembrane</keyword>
<proteinExistence type="predicted"/>
<dbReference type="Gene3D" id="3.30.450.20">
    <property type="entry name" value="PAS domain"/>
    <property type="match status" value="2"/>
</dbReference>
<dbReference type="Pfam" id="PF12860">
    <property type="entry name" value="PAS_7"/>
    <property type="match status" value="1"/>
</dbReference>
<dbReference type="SUPFAM" id="SSF55785">
    <property type="entry name" value="PYP-like sensor domain (PAS domain)"/>
    <property type="match status" value="3"/>
</dbReference>
<reference evidence="3 4" key="1">
    <citation type="submission" date="2019-04" db="EMBL/GenBank/DDBJ databases">
        <title>Draft genome sequence of Gemmobacter aestuarii sp. nov.</title>
        <authorList>
            <person name="Hameed A."/>
            <person name="Lin S.-Y."/>
            <person name="Shahina M."/>
            <person name="Lai W.-A."/>
            <person name="Young C.-C."/>
        </authorList>
    </citation>
    <scope>NUCLEOTIDE SEQUENCE [LARGE SCALE GENOMIC DNA]</scope>
    <source>
        <strain evidence="3 4">CC-PW-75</strain>
    </source>
</reference>
<feature type="domain" description="PAS" evidence="2">
    <location>
        <begin position="270"/>
        <end position="337"/>
    </location>
</feature>
<evidence type="ECO:0000256" key="1">
    <source>
        <dbReference type="SAM" id="Phobius"/>
    </source>
</evidence>
<dbReference type="OrthoDB" id="9797304at2"/>
<protein>
    <submittedName>
        <fullName evidence="3">PAS domain-containing protein</fullName>
    </submittedName>
</protein>
<dbReference type="InterPro" id="IPR000014">
    <property type="entry name" value="PAS"/>
</dbReference>
<evidence type="ECO:0000313" key="4">
    <source>
        <dbReference type="Proteomes" id="UP000309450"/>
    </source>
</evidence>
<name>A0A4S3MUQ8_9RHOB</name>
<feature type="domain" description="PAS" evidence="2">
    <location>
        <begin position="400"/>
        <end position="468"/>
    </location>
</feature>
<dbReference type="EMBL" id="SSND01000001">
    <property type="protein sequence ID" value="THD85675.1"/>
    <property type="molecule type" value="Genomic_DNA"/>
</dbReference>
<evidence type="ECO:0000259" key="2">
    <source>
        <dbReference type="SMART" id="SM00091"/>
    </source>
</evidence>
<organism evidence="3 4">
    <name type="scientific">Aliigemmobacter aestuarii</name>
    <dbReference type="NCBI Taxonomy" id="1445661"/>
    <lineage>
        <taxon>Bacteria</taxon>
        <taxon>Pseudomonadati</taxon>
        <taxon>Pseudomonadota</taxon>
        <taxon>Alphaproteobacteria</taxon>
        <taxon>Rhodobacterales</taxon>
        <taxon>Paracoccaceae</taxon>
        <taxon>Aliigemmobacter</taxon>
    </lineage>
</organism>
<dbReference type="SMART" id="SM00091">
    <property type="entry name" value="PAS"/>
    <property type="match status" value="3"/>
</dbReference>
<comment type="caution">
    <text evidence="3">The sequence shown here is derived from an EMBL/GenBank/DDBJ whole genome shotgun (WGS) entry which is preliminary data.</text>
</comment>
<feature type="transmembrane region" description="Helical" evidence="1">
    <location>
        <begin position="7"/>
        <end position="29"/>
    </location>
</feature>
<sequence>MDISVPLVLLITSVSAGAVTLGLLAMHLYGSLRPVVVPRNSLFAVQDDAPVFVFDGQTLLDTSPAARRLIGRAIGDGPTWNDGRAWEAVMGFLAARFPDLAAQIDGLGSTGQITLNSARNDVNPLVLHASRNGGLLRLTLSDADSEAARGHDPLTDRTIAEELDRLRRLGALIPYPVWREDAGGRVTWANQSYLTGLCETRDEGIGWPLPRLFPAMPPGDTSHRAQLEKGAVTQWFDISAHPDGCGETLYFATPADAAVSAEKALREFMQTLARTFAHLPVGLAVFDRQRQLAMFNPALADLTDLKADFLTMKPTLFALLDQMRERRTIPEPKDYRSWRKQMAEIEKAATAGQFQETWNLPGGRTYRVSGRPHPNGAMALIIEDITTEMSRARLFRANLEMAQSVLDTLADGISVFSESGVLVMSNRAYADLWDHDPSDALGAGAIGSMSAHWQARSAPTETWSRIEGSILGREARGEWTADVRLTDGRIVSCHVRPLGAGATMVSFRLPEPADPATMAVGRERPRQRA</sequence>
<keyword evidence="4" id="KW-1185">Reference proteome</keyword>
<accession>A0A4S3MUQ8</accession>
<keyword evidence="1" id="KW-0472">Membrane</keyword>